<organism evidence="9 10">
    <name type="scientific">Candidatus Methylacidiphilum infernorum</name>
    <dbReference type="NCBI Taxonomy" id="511746"/>
    <lineage>
        <taxon>Bacteria</taxon>
        <taxon>Pseudomonadati</taxon>
        <taxon>Verrucomicrobiota</taxon>
        <taxon>Methylacidiphilae</taxon>
        <taxon>Methylacidiphilales</taxon>
        <taxon>Methylacidiphilaceae</taxon>
        <taxon>Methylacidiphilum (ex Ratnadevi et al. 2023)</taxon>
    </lineage>
</organism>
<dbReference type="Pfam" id="PF13899">
    <property type="entry name" value="Thioredoxin_7"/>
    <property type="match status" value="1"/>
</dbReference>
<evidence type="ECO:0000256" key="5">
    <source>
        <dbReference type="ARBA" id="ARBA00023136"/>
    </source>
</evidence>
<evidence type="ECO:0000259" key="7">
    <source>
        <dbReference type="Pfam" id="PF02683"/>
    </source>
</evidence>
<dbReference type="InterPro" id="IPR003834">
    <property type="entry name" value="Cyt_c_assmbl_TM_dom"/>
</dbReference>
<dbReference type="Gene3D" id="3.40.30.10">
    <property type="entry name" value="Glutaredoxin"/>
    <property type="match status" value="1"/>
</dbReference>
<feature type="transmembrane region" description="Helical" evidence="6">
    <location>
        <begin position="556"/>
        <end position="574"/>
    </location>
</feature>
<dbReference type="CDD" id="cd02953">
    <property type="entry name" value="DsbDgamma"/>
    <property type="match status" value="1"/>
</dbReference>
<evidence type="ECO:0000256" key="2">
    <source>
        <dbReference type="ARBA" id="ARBA00022692"/>
    </source>
</evidence>
<dbReference type="Proteomes" id="UP000663088">
    <property type="component" value="Chromosome"/>
</dbReference>
<feature type="transmembrane region" description="Helical" evidence="6">
    <location>
        <begin position="489"/>
        <end position="512"/>
    </location>
</feature>
<dbReference type="InterPro" id="IPR036249">
    <property type="entry name" value="Thioredoxin-like_sf"/>
</dbReference>
<name>A0ABX7PU70_9BACT</name>
<evidence type="ECO:0000256" key="3">
    <source>
        <dbReference type="ARBA" id="ARBA00022748"/>
    </source>
</evidence>
<keyword evidence="5 6" id="KW-0472">Membrane</keyword>
<evidence type="ECO:0000313" key="10">
    <source>
        <dbReference type="Proteomes" id="UP000663088"/>
    </source>
</evidence>
<feature type="domain" description="Thiol:disulfide interchange protein DsbD N-terminal" evidence="8">
    <location>
        <begin position="68"/>
        <end position="182"/>
    </location>
</feature>
<feature type="transmembrane region" description="Helical" evidence="6">
    <location>
        <begin position="416"/>
        <end position="435"/>
    </location>
</feature>
<feature type="transmembrane region" description="Helical" evidence="6">
    <location>
        <begin position="30"/>
        <end position="49"/>
    </location>
</feature>
<dbReference type="InterPro" id="IPR035671">
    <property type="entry name" value="DsbD_gamma"/>
</dbReference>
<evidence type="ECO:0000256" key="4">
    <source>
        <dbReference type="ARBA" id="ARBA00022989"/>
    </source>
</evidence>
<sequence length="751" mass="83080">MIVMITFFKEKDHLKCLFPTHMHGINPKRLLFVLFLPFSLFFVQLGMAATSSSARSRHVEVSLLSELDAVSPGSHFYVALRMKMDEGWHTYWLNPGDAGSATKIDWTLPVGVHAGSIQWPSPSVISLPPLTSFGYEGECWLLIPMDISQEQQVGSSVNIKAFVQWVECAQSCLPGSAELSLTLPVESSPRVDESLKEGFQKAKYEIPRSPPESVSISFMDTGKNLIIFFQNKSGKILNFESAHFFPFQNGIIQYSAPQQLRLRKEGVSLEIARPSNNASALTEPLSGIFTAKLSGLKGIEKINWDIRARKYIPPKVETQKTGASPYFNKKFFYYLGLSFIGGLILNLMPCVLPVISLKVLNLVGAAKEGGGSAIAHGLSFVLGVLFSFWIVVGLLILLRQKGLELGWGFQLQSPPFVAFMALFFFLISLNLLGVYEIGVSLVSAQSLVEKAKGLLGSFLNGMLATLVASPCTAPFMGSAVGFALSQPPLVIFLVFSSLALGMAFPVFVLSIFPGLLRLLPKPGPWMVSFKQFLAFPILGAVIWLIWVYGKLRGVDGVLDILLALLFVGLGSWIYGKFSGPFHPLGVRVLSMLLSLAILLSSFYYVVVETERSFSTKVAKKEEWIPFSESKLEEYLQQDVPVFVDFTASWCLTCQVNKKIALENPEVKKKFEELGVVRMEADWTNRDPKITEALERLGRSGVPTYVFYGLGSASPLLLPEVITPKMLLDVLNKIEKEKKQKEAQAKSGEFFQ</sequence>
<keyword evidence="4 6" id="KW-1133">Transmembrane helix</keyword>
<dbReference type="Pfam" id="PF11412">
    <property type="entry name" value="DsbD_N"/>
    <property type="match status" value="1"/>
</dbReference>
<comment type="subcellular location">
    <subcellularLocation>
        <location evidence="1">Membrane</location>
        <topology evidence="1">Multi-pass membrane protein</topology>
    </subcellularLocation>
</comment>
<evidence type="ECO:0000256" key="1">
    <source>
        <dbReference type="ARBA" id="ARBA00004141"/>
    </source>
</evidence>
<gene>
    <name evidence="9" type="ORF">EM20IM_08630</name>
</gene>
<dbReference type="EMBL" id="CP065956">
    <property type="protein sequence ID" value="QSR86542.1"/>
    <property type="molecule type" value="Genomic_DNA"/>
</dbReference>
<dbReference type="PANTHER" id="PTHR32234">
    <property type="entry name" value="THIOL:DISULFIDE INTERCHANGE PROTEIN DSBD"/>
    <property type="match status" value="1"/>
</dbReference>
<evidence type="ECO:0000256" key="6">
    <source>
        <dbReference type="SAM" id="Phobius"/>
    </source>
</evidence>
<dbReference type="Pfam" id="PF02683">
    <property type="entry name" value="DsbD_TM"/>
    <property type="match status" value="1"/>
</dbReference>
<proteinExistence type="predicted"/>
<feature type="transmembrane region" description="Helical" evidence="6">
    <location>
        <begin position="375"/>
        <end position="396"/>
    </location>
</feature>
<evidence type="ECO:0000259" key="8">
    <source>
        <dbReference type="Pfam" id="PF11412"/>
    </source>
</evidence>
<feature type="transmembrane region" description="Helical" evidence="6">
    <location>
        <begin position="331"/>
        <end position="355"/>
    </location>
</feature>
<dbReference type="PANTHER" id="PTHR32234:SF3">
    <property type="entry name" value="SUPPRESSION OF COPPER SENSITIVITY PROTEIN"/>
    <property type="match status" value="1"/>
</dbReference>
<feature type="transmembrane region" description="Helical" evidence="6">
    <location>
        <begin position="586"/>
        <end position="606"/>
    </location>
</feature>
<evidence type="ECO:0000313" key="9">
    <source>
        <dbReference type="EMBL" id="QSR86542.1"/>
    </source>
</evidence>
<keyword evidence="2 6" id="KW-0812">Transmembrane</keyword>
<feature type="transmembrane region" description="Helical" evidence="6">
    <location>
        <begin position="532"/>
        <end position="549"/>
    </location>
</feature>
<keyword evidence="3" id="KW-0201">Cytochrome c-type biogenesis</keyword>
<protein>
    <submittedName>
        <fullName evidence="9">Thioredoxin family protein</fullName>
    </submittedName>
</protein>
<reference evidence="9 10" key="1">
    <citation type="submission" date="2020-12" db="EMBL/GenBank/DDBJ databases">
        <authorList>
            <person name="Awala S.I."/>
            <person name="Gwak J.-H."/>
            <person name="Kim S.-J."/>
            <person name="Rhee S.-K."/>
        </authorList>
    </citation>
    <scope>NUCLEOTIDE SEQUENCE [LARGE SCALE GENOMIC DNA]</scope>
    <source>
        <strain evidence="9 10">IT5</strain>
    </source>
</reference>
<feature type="transmembrane region" description="Helical" evidence="6">
    <location>
        <begin position="455"/>
        <end position="477"/>
    </location>
</feature>
<accession>A0ABX7PU70</accession>
<dbReference type="SUPFAM" id="SSF52833">
    <property type="entry name" value="Thioredoxin-like"/>
    <property type="match status" value="1"/>
</dbReference>
<dbReference type="InterPro" id="IPR028250">
    <property type="entry name" value="DsbDN"/>
</dbReference>
<feature type="domain" description="Cytochrome C biogenesis protein transmembrane" evidence="7">
    <location>
        <begin position="335"/>
        <end position="545"/>
    </location>
</feature>
<keyword evidence="10" id="KW-1185">Reference proteome</keyword>